<sequence>MEGGAVSRADSTRTDATAAAEPQGDDIQGTVPTNDERGWDGLLGETTRRTFLKTSSVVGIGGHTLGGTASGMEPTMSNVPIPADLPNPALADRVGNFERAGFPSRRAYREIAIQERRTLQQQGPFEPARDVDAVGYLGLDDGTPVDTALAEAAGSGRLDDTLLRFPAGSYRITGGRTNLFVNGAFGIVGPDARFVLDAGVHATLQFIGSRIRVEGITIDQSAPGAVASVLLRAENGTIEWLRVSRVGVVSQRSLQNHPGKPQIQLRLSGRGESYIRIEDYRALGGNNAGAHSWSSRCAPPPGFVASENGAPGIWVGQGASPETTIQLINPELHGWENGIYASRTESSIQVIGGRFINNNNASIRIAGEDSAADGCSIYFNQEEYPVEEMPGPYRPGEIQGINGVRSESKGTQQAATLTNLDIQAYNVRRLDDFGCGGLNGLIRIQGTVGRGVIDNCRLRYRNITDTPAIVVNRPNGSGYYPAPPGPRDIQVRNTEIIGDRLDSAAIDIRGRPNSMVGDSCIRIPGAGPNEIQGARTQNVGYGPNCAESQVPTGPVGAPGSLSELNLSARSGNVSLGSSIPNQRTGAATIVAVIVALILGVLGFVGSGTLTILLAIGIVIFASHVIRS</sequence>
<gene>
    <name evidence="3" type="ORF">C450_11898</name>
</gene>
<protein>
    <recommendedName>
        <fullName evidence="5">Pectate lyase superfamily protein domain-containing protein</fullName>
    </recommendedName>
</protein>
<evidence type="ECO:0000256" key="2">
    <source>
        <dbReference type="SAM" id="Phobius"/>
    </source>
</evidence>
<evidence type="ECO:0000313" key="3">
    <source>
        <dbReference type="EMBL" id="EMA52017.1"/>
    </source>
</evidence>
<proteinExistence type="predicted"/>
<feature type="region of interest" description="Disordered" evidence="1">
    <location>
        <begin position="1"/>
        <end position="41"/>
    </location>
</feature>
<feature type="transmembrane region" description="Helical" evidence="2">
    <location>
        <begin position="588"/>
        <end position="621"/>
    </location>
</feature>
<organism evidence="3 4">
    <name type="scientific">Halococcus salifodinae DSM 8989</name>
    <dbReference type="NCBI Taxonomy" id="1227456"/>
    <lineage>
        <taxon>Archaea</taxon>
        <taxon>Methanobacteriati</taxon>
        <taxon>Methanobacteriota</taxon>
        <taxon>Stenosarchaea group</taxon>
        <taxon>Halobacteria</taxon>
        <taxon>Halobacteriales</taxon>
        <taxon>Halococcaceae</taxon>
        <taxon>Halococcus</taxon>
    </lineage>
</organism>
<keyword evidence="2" id="KW-0812">Transmembrane</keyword>
<accession>M0N269</accession>
<dbReference type="PATRIC" id="fig|1227456.3.peg.2414"/>
<keyword evidence="2" id="KW-0472">Membrane</keyword>
<keyword evidence="2" id="KW-1133">Transmembrane helix</keyword>
<evidence type="ECO:0000313" key="4">
    <source>
        <dbReference type="Proteomes" id="UP000011625"/>
    </source>
</evidence>
<dbReference type="AlphaFoldDB" id="M0N269"/>
<evidence type="ECO:0008006" key="5">
    <source>
        <dbReference type="Google" id="ProtNLM"/>
    </source>
</evidence>
<dbReference type="EMBL" id="AOME01000059">
    <property type="protein sequence ID" value="EMA52017.1"/>
    <property type="molecule type" value="Genomic_DNA"/>
</dbReference>
<comment type="caution">
    <text evidence="3">The sequence shown here is derived from an EMBL/GenBank/DDBJ whole genome shotgun (WGS) entry which is preliminary data.</text>
</comment>
<keyword evidence="4" id="KW-1185">Reference proteome</keyword>
<dbReference type="Proteomes" id="UP000011625">
    <property type="component" value="Unassembled WGS sequence"/>
</dbReference>
<name>M0N269_9EURY</name>
<evidence type="ECO:0000256" key="1">
    <source>
        <dbReference type="SAM" id="MobiDB-lite"/>
    </source>
</evidence>
<reference evidence="3 4" key="1">
    <citation type="journal article" date="2014" name="PLoS Genet.">
        <title>Phylogenetically driven sequencing of extremely halophilic archaea reveals strategies for static and dynamic osmo-response.</title>
        <authorList>
            <person name="Becker E.A."/>
            <person name="Seitzer P.M."/>
            <person name="Tritt A."/>
            <person name="Larsen D."/>
            <person name="Krusor M."/>
            <person name="Yao A.I."/>
            <person name="Wu D."/>
            <person name="Madern D."/>
            <person name="Eisen J.A."/>
            <person name="Darling A.E."/>
            <person name="Facciotti M.T."/>
        </authorList>
    </citation>
    <scope>NUCLEOTIDE SEQUENCE [LARGE SCALE GENOMIC DNA]</scope>
    <source>
        <strain evidence="3 4">DSM 8989</strain>
    </source>
</reference>